<keyword evidence="4 6" id="KW-0274">FAD</keyword>
<keyword evidence="9" id="KW-1185">Reference proteome</keyword>
<evidence type="ECO:0000259" key="7">
    <source>
        <dbReference type="Pfam" id="PF01266"/>
    </source>
</evidence>
<evidence type="ECO:0000256" key="1">
    <source>
        <dbReference type="ARBA" id="ARBA00001974"/>
    </source>
</evidence>
<dbReference type="PANTHER" id="PTHR11530">
    <property type="entry name" value="D-AMINO ACID OXIDASE"/>
    <property type="match status" value="1"/>
</dbReference>
<dbReference type="KEGG" id="spaa:SPAPADRAFT_55523"/>
<feature type="binding site" evidence="6">
    <location>
        <position position="226"/>
    </location>
    <ligand>
        <name>D-dopa</name>
        <dbReference type="ChEBI" id="CHEBI:149689"/>
    </ligand>
</feature>
<comment type="cofactor">
    <cofactor evidence="1 6">
        <name>FAD</name>
        <dbReference type="ChEBI" id="CHEBI:57692"/>
    </cofactor>
</comment>
<feature type="binding site" evidence="6">
    <location>
        <position position="322"/>
    </location>
    <ligand>
        <name>D-dopa</name>
        <dbReference type="ChEBI" id="CHEBI:149689"/>
    </ligand>
</feature>
<dbReference type="EMBL" id="GL996502">
    <property type="protein sequence ID" value="EGW31942.1"/>
    <property type="molecule type" value="Genomic_DNA"/>
</dbReference>
<comment type="similarity">
    <text evidence="2">Belongs to the DAMOX/DASOX family.</text>
</comment>
<reference evidence="8 9" key="1">
    <citation type="journal article" date="2011" name="Proc. Natl. Acad. Sci. U.S.A.">
        <title>Comparative genomics of xylose-fermenting fungi for enhanced biofuel production.</title>
        <authorList>
            <person name="Wohlbach D.J."/>
            <person name="Kuo A."/>
            <person name="Sato T.K."/>
            <person name="Potts K.M."/>
            <person name="Salamov A.A."/>
            <person name="LaButti K.M."/>
            <person name="Sun H."/>
            <person name="Clum A."/>
            <person name="Pangilinan J.L."/>
            <person name="Lindquist E.A."/>
            <person name="Lucas S."/>
            <person name="Lapidus A."/>
            <person name="Jin M."/>
            <person name="Gunawan C."/>
            <person name="Balan V."/>
            <person name="Dale B.E."/>
            <person name="Jeffries T.W."/>
            <person name="Zinkel R."/>
            <person name="Barry K.W."/>
            <person name="Grigoriev I.V."/>
            <person name="Gasch A.P."/>
        </authorList>
    </citation>
    <scope>NUCLEOTIDE SEQUENCE [LARGE SCALE GENOMIC DNA]</scope>
    <source>
        <strain evidence="9">NRRL Y-27907 / 11-Y1</strain>
    </source>
</reference>
<sequence>MTKYVIVGSGIIGLYTTFQLLEHHIAPHEITVIAEYMPGDESINYTSPYAGGNFSCITGDDPDTLEFDKYTYLNLHRIQKVLGKEAGLDRYPSVELWDRRPAPEKIESLSSYLDQYDVITEKDELDGAEFGIRFLSWNFNCPKFLANFQKYLEKQGVRFVKKRLSHIVQAYGPSTKTVINCSGIGARTLGGVEDKQVYPTRGQVVVIKAPHIMENKMRWGDDYATYIIKRPYSHDQLILGGFIQKDNWTGDTFKSETEDILNRTTTLLPKILLKNPGGDKVEDLEILRVAAGLRPSRHGGARIERESFDEGKVLIHNYGASGYGYQAGLGMAYKAVQLAVAKSKL</sequence>
<name>G3ANF3_SPAPN</name>
<dbReference type="GO" id="GO:0005737">
    <property type="term" value="C:cytoplasm"/>
    <property type="evidence" value="ECO:0007669"/>
    <property type="project" value="TreeGrafter"/>
</dbReference>
<dbReference type="STRING" id="619300.G3ANF3"/>
<evidence type="ECO:0000313" key="8">
    <source>
        <dbReference type="EMBL" id="EGW31942.1"/>
    </source>
</evidence>
<dbReference type="AlphaFoldDB" id="G3ANF3"/>
<organism evidence="9">
    <name type="scientific">Spathaspora passalidarum (strain NRRL Y-27907 / 11-Y1)</name>
    <dbReference type="NCBI Taxonomy" id="619300"/>
    <lineage>
        <taxon>Eukaryota</taxon>
        <taxon>Fungi</taxon>
        <taxon>Dikarya</taxon>
        <taxon>Ascomycota</taxon>
        <taxon>Saccharomycotina</taxon>
        <taxon>Pichiomycetes</taxon>
        <taxon>Debaryomycetaceae</taxon>
        <taxon>Spathaspora</taxon>
    </lineage>
</organism>
<dbReference type="OrthoDB" id="2015447at2759"/>
<proteinExistence type="inferred from homology"/>
<dbReference type="OMA" id="PGMREPK"/>
<dbReference type="InParanoid" id="G3ANF3"/>
<dbReference type="HOGENOM" id="CLU_034311_1_0_1"/>
<dbReference type="GO" id="GO:0003884">
    <property type="term" value="F:D-amino-acid oxidase activity"/>
    <property type="evidence" value="ECO:0007669"/>
    <property type="project" value="EnsemblFungi"/>
</dbReference>
<dbReference type="InterPro" id="IPR023209">
    <property type="entry name" value="DAO"/>
</dbReference>
<evidence type="ECO:0000256" key="4">
    <source>
        <dbReference type="ARBA" id="ARBA00022827"/>
    </source>
</evidence>
<dbReference type="InterPro" id="IPR006181">
    <property type="entry name" value="D-amino_acid_oxidase_CS"/>
</dbReference>
<dbReference type="InterPro" id="IPR006076">
    <property type="entry name" value="FAD-dep_OxRdtase"/>
</dbReference>
<dbReference type="PROSITE" id="PS00677">
    <property type="entry name" value="DAO"/>
    <property type="match status" value="1"/>
</dbReference>
<keyword evidence="3" id="KW-0285">Flavoprotein</keyword>
<evidence type="ECO:0000256" key="5">
    <source>
        <dbReference type="ARBA" id="ARBA00023002"/>
    </source>
</evidence>
<dbReference type="GO" id="GO:0071949">
    <property type="term" value="F:FAD binding"/>
    <property type="evidence" value="ECO:0007669"/>
    <property type="project" value="InterPro"/>
</dbReference>
<dbReference type="Gene3D" id="3.40.50.720">
    <property type="entry name" value="NAD(P)-binding Rossmann-like Domain"/>
    <property type="match status" value="1"/>
</dbReference>
<dbReference type="RefSeq" id="XP_007375218.1">
    <property type="nucleotide sequence ID" value="XM_007375156.1"/>
</dbReference>
<evidence type="ECO:0000313" key="9">
    <source>
        <dbReference type="Proteomes" id="UP000000709"/>
    </source>
</evidence>
<dbReference type="SUPFAM" id="SSF54373">
    <property type="entry name" value="FAD-linked reductases, C-terminal domain"/>
    <property type="match status" value="1"/>
</dbReference>
<gene>
    <name evidence="8" type="ORF">SPAPADRAFT_55523</name>
</gene>
<accession>G3ANF3</accession>
<feature type="binding site" evidence="6">
    <location>
        <position position="294"/>
    </location>
    <ligand>
        <name>D-dopa</name>
        <dbReference type="ChEBI" id="CHEBI:149689"/>
    </ligand>
</feature>
<dbReference type="Proteomes" id="UP000000709">
    <property type="component" value="Unassembled WGS sequence"/>
</dbReference>
<dbReference type="GeneID" id="18871944"/>
<dbReference type="eggNOG" id="KOG3923">
    <property type="taxonomic scope" value="Eukaryota"/>
</dbReference>
<evidence type="ECO:0000256" key="2">
    <source>
        <dbReference type="ARBA" id="ARBA00006730"/>
    </source>
</evidence>
<dbReference type="Gene3D" id="3.30.9.10">
    <property type="entry name" value="D-Amino Acid Oxidase, subunit A, domain 2"/>
    <property type="match status" value="1"/>
</dbReference>
<feature type="binding site" evidence="6">
    <location>
        <begin position="46"/>
        <end position="47"/>
    </location>
    <ligand>
        <name>FAD</name>
        <dbReference type="ChEBI" id="CHEBI:57692"/>
    </ligand>
</feature>
<dbReference type="Pfam" id="PF01266">
    <property type="entry name" value="DAO"/>
    <property type="match status" value="1"/>
</dbReference>
<feature type="domain" description="FAD dependent oxidoreductase" evidence="7">
    <location>
        <begin position="4"/>
        <end position="337"/>
    </location>
</feature>
<dbReference type="PIRSF" id="PIRSF000189">
    <property type="entry name" value="D-aa_oxidase"/>
    <property type="match status" value="1"/>
</dbReference>
<keyword evidence="5" id="KW-0560">Oxidoreductase</keyword>
<dbReference type="SUPFAM" id="SSF51971">
    <property type="entry name" value="Nucleotide-binding domain"/>
    <property type="match status" value="1"/>
</dbReference>
<evidence type="ECO:0000256" key="6">
    <source>
        <dbReference type="PIRSR" id="PIRSR000189-1"/>
    </source>
</evidence>
<dbReference type="PANTHER" id="PTHR11530:SF11">
    <property type="entry name" value="D-ASPARTATE OXIDASE"/>
    <property type="match status" value="1"/>
</dbReference>
<evidence type="ECO:0000256" key="3">
    <source>
        <dbReference type="ARBA" id="ARBA00022630"/>
    </source>
</evidence>
<dbReference type="GO" id="GO:0019478">
    <property type="term" value="P:D-amino acid catabolic process"/>
    <property type="evidence" value="ECO:0007669"/>
    <property type="project" value="TreeGrafter"/>
</dbReference>
<protein>
    <submittedName>
        <fullName evidence="8">D-aspartate oxidase</fullName>
    </submittedName>
</protein>